<name>A0A6I7HTF1_9HYPH</name>
<accession>A0A6I7HTF1</accession>
<dbReference type="CDD" id="cd01014">
    <property type="entry name" value="nicotinamidase_related"/>
    <property type="match status" value="1"/>
</dbReference>
<dbReference type="Proteomes" id="UP000252582">
    <property type="component" value="Unassembled WGS sequence"/>
</dbReference>
<dbReference type="RefSeq" id="WP_114361290.1">
    <property type="nucleotide sequence ID" value="NZ_QPIX01000001.1"/>
</dbReference>
<dbReference type="AlphaFoldDB" id="A0A6I7HTF1"/>
<evidence type="ECO:0000313" key="3">
    <source>
        <dbReference type="EMBL" id="RCW28179.1"/>
    </source>
</evidence>
<protein>
    <submittedName>
        <fullName evidence="3">Nicotinamidase-related amidase</fullName>
    </submittedName>
</protein>
<dbReference type="SUPFAM" id="SSF52499">
    <property type="entry name" value="Isochorismatase-like hydrolases"/>
    <property type="match status" value="1"/>
</dbReference>
<organism evidence="3 4">
    <name type="scientific">Ciceribacter lividus</name>
    <dbReference type="NCBI Taxonomy" id="1197950"/>
    <lineage>
        <taxon>Bacteria</taxon>
        <taxon>Pseudomonadati</taxon>
        <taxon>Pseudomonadota</taxon>
        <taxon>Alphaproteobacteria</taxon>
        <taxon>Hyphomicrobiales</taxon>
        <taxon>Rhizobiaceae</taxon>
        <taxon>Ciceribacter</taxon>
    </lineage>
</organism>
<dbReference type="EMBL" id="QPIX01000001">
    <property type="protein sequence ID" value="RCW28179.1"/>
    <property type="molecule type" value="Genomic_DNA"/>
</dbReference>
<dbReference type="InterPro" id="IPR036380">
    <property type="entry name" value="Isochorismatase-like_sf"/>
</dbReference>
<keyword evidence="4" id="KW-1185">Reference proteome</keyword>
<dbReference type="PANTHER" id="PTHR43540">
    <property type="entry name" value="PEROXYUREIDOACRYLATE/UREIDOACRYLATE AMIDOHYDROLASE-RELATED"/>
    <property type="match status" value="1"/>
</dbReference>
<dbReference type="GO" id="GO:0016787">
    <property type="term" value="F:hydrolase activity"/>
    <property type="evidence" value="ECO:0007669"/>
    <property type="project" value="UniProtKB-KW"/>
</dbReference>
<proteinExistence type="predicted"/>
<feature type="domain" description="Isochorismatase-like" evidence="2">
    <location>
        <begin position="4"/>
        <end position="149"/>
    </location>
</feature>
<dbReference type="Pfam" id="PF00857">
    <property type="entry name" value="Isochorismatase"/>
    <property type="match status" value="1"/>
</dbReference>
<reference evidence="3 4" key="1">
    <citation type="submission" date="2018-07" db="EMBL/GenBank/DDBJ databases">
        <title>Genomic Encyclopedia of Type Strains, Phase IV (KMG-IV): sequencing the most valuable type-strain genomes for metagenomic binning, comparative biology and taxonomic classification.</title>
        <authorList>
            <person name="Goeker M."/>
        </authorList>
    </citation>
    <scope>NUCLEOTIDE SEQUENCE [LARGE SCALE GENOMIC DNA]</scope>
    <source>
        <strain evidence="3 4">DSM 25528</strain>
    </source>
</reference>
<evidence type="ECO:0000313" key="4">
    <source>
        <dbReference type="Proteomes" id="UP000252582"/>
    </source>
</evidence>
<sequence length="185" mass="19716">MPKALLIIDVQNAILAGKGTPERQPVLDRALDETVSRLKTLKDRARAAGIPIVLVQHDGPAGHRLAAGTPGWDIRPEIAPAPGDIVVHKQACDSFFETDLKERLDERGIDTLVIGGCMTQFCVDTTTRRAVSLGYDVTLVADGHMTADAGALTYDEIIAHHNATLDGFDAADRAVSVRPAAGIAF</sequence>
<dbReference type="Gene3D" id="3.40.50.850">
    <property type="entry name" value="Isochorismatase-like"/>
    <property type="match status" value="1"/>
</dbReference>
<gene>
    <name evidence="3" type="ORF">DFR48_101188</name>
</gene>
<comment type="caution">
    <text evidence="3">The sequence shown here is derived from an EMBL/GenBank/DDBJ whole genome shotgun (WGS) entry which is preliminary data.</text>
</comment>
<keyword evidence="1" id="KW-0378">Hydrolase</keyword>
<evidence type="ECO:0000259" key="2">
    <source>
        <dbReference type="Pfam" id="PF00857"/>
    </source>
</evidence>
<dbReference type="InterPro" id="IPR050272">
    <property type="entry name" value="Isochorismatase-like_hydrls"/>
</dbReference>
<evidence type="ECO:0000256" key="1">
    <source>
        <dbReference type="ARBA" id="ARBA00022801"/>
    </source>
</evidence>
<dbReference type="InterPro" id="IPR000868">
    <property type="entry name" value="Isochorismatase-like_dom"/>
</dbReference>